<feature type="region of interest" description="Disordered" evidence="2">
    <location>
        <begin position="150"/>
        <end position="185"/>
    </location>
</feature>
<feature type="compositionally biased region" description="Low complexity" evidence="2">
    <location>
        <begin position="31"/>
        <end position="41"/>
    </location>
</feature>
<sequence length="791" mass="87806">MDDLAHEALPFHSLSRKRKADRDDHQTKLQDASSSSDPSAACEPMLVDSSATPRCPAKSADHPSASWLLVDTDQPMVQSWQTPSPPSSSAMALVSQAPAESPSRPKRPRVEIPQSPSSSSRRYRRAHGLYNHCLPSPQRYARRIHSGDTRDTGIVSATEPGPSRGSLLRTSSVPSTPRAVSSVPVSPVGHISAHIPSHQPPINRETLKELDLEAILRNPQLRHDLLFDSGLQFRPTSSRRKRDLADNYWLAIVRELECGCTCFTMDLHGRPCERICVCRSLPLPVGRSVYAYTAENRITVRAPSRIRPLLQELLEVLISIIQPVVSKSTGVCVQPSSLQLQVQQNVAHVTMLRSVLDADLIQQEIDHRLFDPSGVFLTIGDIIRCHCAPMRDHAVDQMVALAKSCAPGGTGTKVDAVRAIRLCFEIMELMKLDVANHQLQTLRPYLIQTSAQYELKTFQENRQGDQLSLDLTRQWLQSAYQEVARRVERSTLRAYQDFTKLPQRTQVQIAVTTAIVDLVFNPPPPSSAISHSTLSPSTPRPASTSAHCARYPETLYLDHNRLTTFTNDAADYVALYMLLMLYRQLVFSGTCGPHDSAKGGVKVDELLKLKKEIWEIGPPHLGTCFQGARRASRESSQAKAEAEAAKWRQEMSNVVLQVTMRATNARRTPSTERHALTCAPDEQAVKLASSWAESNLRQDSPLSTLMRSRVRDQVLEATMQLVVPSLKKSEPQLEEEPTTTTNGLEPLMPEINHLAERVAKLASIHLNVYGALYAQPIFVPDWCGNAPSPCD</sequence>
<comment type="similarity">
    <text evidence="1">Belongs to the TCP11 family.</text>
</comment>
<dbReference type="InParanoid" id="A0A165HQ40"/>
<dbReference type="AlphaFoldDB" id="A0A165HQ40"/>
<dbReference type="OrthoDB" id="276323at2759"/>
<gene>
    <name evidence="3" type="ORF">LAESUDRAFT_691170</name>
</gene>
<dbReference type="STRING" id="1314785.A0A165HQ40"/>
<evidence type="ECO:0000256" key="1">
    <source>
        <dbReference type="ARBA" id="ARBA00010954"/>
    </source>
</evidence>
<feature type="region of interest" description="Disordered" evidence="2">
    <location>
        <begin position="1"/>
        <end position="125"/>
    </location>
</feature>
<dbReference type="EMBL" id="KV427606">
    <property type="protein sequence ID" value="KZT12035.1"/>
    <property type="molecule type" value="Genomic_DNA"/>
</dbReference>
<evidence type="ECO:0000313" key="3">
    <source>
        <dbReference type="EMBL" id="KZT12035.1"/>
    </source>
</evidence>
<protein>
    <submittedName>
        <fullName evidence="3">Tcp11-domain-containing protein</fullName>
    </submittedName>
</protein>
<evidence type="ECO:0000313" key="4">
    <source>
        <dbReference type="Proteomes" id="UP000076871"/>
    </source>
</evidence>
<dbReference type="GeneID" id="63823111"/>
<dbReference type="GO" id="GO:0010737">
    <property type="term" value="P:protein kinase A signaling"/>
    <property type="evidence" value="ECO:0007669"/>
    <property type="project" value="TreeGrafter"/>
</dbReference>
<keyword evidence="4" id="KW-1185">Reference proteome</keyword>
<reference evidence="3 4" key="1">
    <citation type="journal article" date="2016" name="Mol. Biol. Evol.">
        <title>Comparative Genomics of Early-Diverging Mushroom-Forming Fungi Provides Insights into the Origins of Lignocellulose Decay Capabilities.</title>
        <authorList>
            <person name="Nagy L.G."/>
            <person name="Riley R."/>
            <person name="Tritt A."/>
            <person name="Adam C."/>
            <person name="Daum C."/>
            <person name="Floudas D."/>
            <person name="Sun H."/>
            <person name="Yadav J.S."/>
            <person name="Pangilinan J."/>
            <person name="Larsson K.H."/>
            <person name="Matsuura K."/>
            <person name="Barry K."/>
            <person name="Labutti K."/>
            <person name="Kuo R."/>
            <person name="Ohm R.A."/>
            <person name="Bhattacharya S.S."/>
            <person name="Shirouzu T."/>
            <person name="Yoshinaga Y."/>
            <person name="Martin F.M."/>
            <person name="Grigoriev I.V."/>
            <person name="Hibbett D.S."/>
        </authorList>
    </citation>
    <scope>NUCLEOTIDE SEQUENCE [LARGE SCALE GENOMIC DNA]</scope>
    <source>
        <strain evidence="3 4">93-53</strain>
    </source>
</reference>
<dbReference type="PANTHER" id="PTHR12832">
    <property type="entry name" value="TESTIS-SPECIFIC PROTEIN PBS13 T-COMPLEX 11"/>
    <property type="match status" value="1"/>
</dbReference>
<proteinExistence type="inferred from homology"/>
<evidence type="ECO:0000256" key="2">
    <source>
        <dbReference type="SAM" id="MobiDB-lite"/>
    </source>
</evidence>
<dbReference type="InterPro" id="IPR008862">
    <property type="entry name" value="Tcp11"/>
</dbReference>
<organism evidence="3 4">
    <name type="scientific">Laetiporus sulphureus 93-53</name>
    <dbReference type="NCBI Taxonomy" id="1314785"/>
    <lineage>
        <taxon>Eukaryota</taxon>
        <taxon>Fungi</taxon>
        <taxon>Dikarya</taxon>
        <taxon>Basidiomycota</taxon>
        <taxon>Agaricomycotina</taxon>
        <taxon>Agaricomycetes</taxon>
        <taxon>Polyporales</taxon>
        <taxon>Laetiporus</taxon>
    </lineage>
</organism>
<dbReference type="PANTHER" id="PTHR12832:SF11">
    <property type="entry name" value="LD23868P"/>
    <property type="match status" value="1"/>
</dbReference>
<dbReference type="RefSeq" id="XP_040769683.1">
    <property type="nucleotide sequence ID" value="XM_040906082.1"/>
</dbReference>
<dbReference type="Pfam" id="PF05794">
    <property type="entry name" value="Tcp11"/>
    <property type="match status" value="1"/>
</dbReference>
<name>A0A165HQ40_9APHY</name>
<dbReference type="Proteomes" id="UP000076871">
    <property type="component" value="Unassembled WGS sequence"/>
</dbReference>
<accession>A0A165HQ40</accession>
<feature type="compositionally biased region" description="Low complexity" evidence="2">
    <location>
        <begin position="171"/>
        <end position="185"/>
    </location>
</feature>